<accession>R7RR24</accession>
<dbReference type="eggNOG" id="ENOG502ZHSB">
    <property type="taxonomic scope" value="Bacteria"/>
</dbReference>
<dbReference type="AlphaFoldDB" id="R7RR24"/>
<comment type="caution">
    <text evidence="1">The sequence shown here is derived from an EMBL/GenBank/DDBJ whole genome shotgun (WGS) entry which is preliminary data.</text>
</comment>
<keyword evidence="2" id="KW-1185">Reference proteome</keyword>
<evidence type="ECO:0000313" key="2">
    <source>
        <dbReference type="Proteomes" id="UP000014923"/>
    </source>
</evidence>
<gene>
    <name evidence="1" type="ORF">TCEL_00550</name>
</gene>
<dbReference type="OrthoDB" id="1956892at2"/>
<sequence>MNIDIKEKVRLACQIYYFAIKNEDKIPKELVNVAKIVCNNTIKTAKALNVNLRNDELADKILK</sequence>
<proteinExistence type="predicted"/>
<name>R7RR24_9CLOT</name>
<reference evidence="1" key="1">
    <citation type="submission" date="2013-03" db="EMBL/GenBank/DDBJ databases">
        <title>Draft genome sequence of the hydrogen-ethanol-producing anaerobic alkalithermophilic Caloramator celere.</title>
        <authorList>
            <person name="Ciranna A."/>
            <person name="Larjo A."/>
            <person name="Kivisto A."/>
            <person name="Santala V."/>
            <person name="Roos C."/>
            <person name="Karp M."/>
        </authorList>
    </citation>
    <scope>NUCLEOTIDE SEQUENCE [LARGE SCALE GENOMIC DNA]</scope>
    <source>
        <strain evidence="1">DSM 8682</strain>
    </source>
</reference>
<dbReference type="RefSeq" id="WP_018662636.1">
    <property type="nucleotide sequence ID" value="NZ_HF952018.1"/>
</dbReference>
<organism evidence="1 2">
    <name type="scientific">Thermobrachium celere DSM 8682</name>
    <dbReference type="NCBI Taxonomy" id="941824"/>
    <lineage>
        <taxon>Bacteria</taxon>
        <taxon>Bacillati</taxon>
        <taxon>Bacillota</taxon>
        <taxon>Clostridia</taxon>
        <taxon>Eubacteriales</taxon>
        <taxon>Clostridiaceae</taxon>
        <taxon>Thermobrachium</taxon>
    </lineage>
</organism>
<dbReference type="EMBL" id="CAVN010000097">
    <property type="protein sequence ID" value="CDF58504.1"/>
    <property type="molecule type" value="Genomic_DNA"/>
</dbReference>
<dbReference type="HOGENOM" id="CLU_2884458_0_0_9"/>
<protein>
    <submittedName>
        <fullName evidence="1">Uncharacterized protein</fullName>
    </submittedName>
</protein>
<evidence type="ECO:0000313" key="1">
    <source>
        <dbReference type="EMBL" id="CDF58504.1"/>
    </source>
</evidence>
<dbReference type="Proteomes" id="UP000014923">
    <property type="component" value="Unassembled WGS sequence"/>
</dbReference>